<gene>
    <name evidence="3" type="primary">20211250</name>
    <name evidence="2" type="ORF">HELRODRAFT_189377</name>
</gene>
<dbReference type="InterPro" id="IPR006597">
    <property type="entry name" value="Sel1-like"/>
</dbReference>
<sequence length="689" mass="79463">MVDDTSGIYYFGGNDLQYSFQGYFGDIKFYRRRCVFPEKLPHPPGNHFMFKLKLSEREERCRGYMNQVSMFKLHAKELFQYLKEYKKCPTLWMKITERKSRPKIKKCSILEAPQPHEFYKFMKKNVRRWIFANKQVDFVKGSATLVEQVFKILDSSGLTKMTEIISLLKQSSCYGNDDATFLLATLLNHGLKVDVDEVQSHSYLLSGSMRSNRLSLLALANKHVFSLDGIPKDLDQAYVYYMSLAYLTKQELNIHDDDGTITEYVRLTDEKTVNLQTDENEDLFQWLKYQASNGIHSAQTSLARMLYWGSQGIQRNLTVASNYYKEATSSGSASSLYDYGILLLRGHGIAQNVSEAVEYFERAALKNHSQAINTLGYYQLVYRKNYTAAAAYFERAFELGNADAGHNLAHMLLSGIFPEINRVERILAWDFFSTSALRGNFDSGLLVAKYNMIGHPRTSRWARYLAEQNPSVGKLLKKGVKAFRKQNWSAALVYYLMAASSGVEVANFNLAFLCEENYDYLTSSMKKECVWRHYNLSSIRSNKKGNPHAWLKMADYHYIHNNTNLAAKTYGEAAKQGDPQALFNLGVLVEDGVAVMDDVWEELHIPFLVTRNKELLLNHIYENCKNSRKTEAYIPCLLALLRIRLQFFWKKHVLKIMSSLLATSTILLMFFASRLLHRYKNRHRFINAI</sequence>
<dbReference type="OMA" id="PTPQQTF"/>
<evidence type="ECO:0000313" key="2">
    <source>
        <dbReference type="EMBL" id="ESN94215.1"/>
    </source>
</evidence>
<dbReference type="OrthoDB" id="272077at2759"/>
<evidence type="ECO:0000313" key="3">
    <source>
        <dbReference type="EnsemblMetazoa" id="HelroP189377"/>
    </source>
</evidence>
<feature type="transmembrane region" description="Helical" evidence="1">
    <location>
        <begin position="656"/>
        <end position="676"/>
    </location>
</feature>
<dbReference type="InterPro" id="IPR042756">
    <property type="entry name" value="Sel-1L3"/>
</dbReference>
<proteinExistence type="predicted"/>
<dbReference type="Proteomes" id="UP000015101">
    <property type="component" value="Unassembled WGS sequence"/>
</dbReference>
<keyword evidence="1" id="KW-0812">Transmembrane</keyword>
<evidence type="ECO:0000256" key="1">
    <source>
        <dbReference type="SAM" id="Phobius"/>
    </source>
</evidence>
<dbReference type="HOGENOM" id="CLU_011209_0_0_1"/>
<name>T1FR03_HELRO</name>
<dbReference type="InterPro" id="IPR011990">
    <property type="entry name" value="TPR-like_helical_dom_sf"/>
</dbReference>
<dbReference type="PANTHER" id="PTHR44444">
    <property type="entry name" value="PROTEIN SEL-1 HOMOLOG 3"/>
    <property type="match status" value="1"/>
</dbReference>
<keyword evidence="1" id="KW-1133">Transmembrane helix</keyword>
<dbReference type="SUPFAM" id="SSF81901">
    <property type="entry name" value="HCP-like"/>
    <property type="match status" value="2"/>
</dbReference>
<keyword evidence="4" id="KW-1185">Reference proteome</keyword>
<dbReference type="EMBL" id="KB097571">
    <property type="protein sequence ID" value="ESN94215.1"/>
    <property type="molecule type" value="Genomic_DNA"/>
</dbReference>
<keyword evidence="1" id="KW-0472">Membrane</keyword>
<reference evidence="3" key="3">
    <citation type="submission" date="2015-06" db="UniProtKB">
        <authorList>
            <consortium name="EnsemblMetazoa"/>
        </authorList>
    </citation>
    <scope>IDENTIFICATION</scope>
</reference>
<dbReference type="EMBL" id="AMQM01001516">
    <property type="status" value="NOT_ANNOTATED_CDS"/>
    <property type="molecule type" value="Genomic_DNA"/>
</dbReference>
<dbReference type="SMART" id="SM00671">
    <property type="entry name" value="SEL1"/>
    <property type="match status" value="7"/>
</dbReference>
<dbReference type="AlphaFoldDB" id="T1FR03"/>
<dbReference type="GeneID" id="20211250"/>
<reference evidence="4" key="1">
    <citation type="submission" date="2012-12" db="EMBL/GenBank/DDBJ databases">
        <authorList>
            <person name="Hellsten U."/>
            <person name="Grimwood J."/>
            <person name="Chapman J.A."/>
            <person name="Shapiro H."/>
            <person name="Aerts A."/>
            <person name="Otillar R.P."/>
            <person name="Terry A.Y."/>
            <person name="Boore J.L."/>
            <person name="Simakov O."/>
            <person name="Marletaz F."/>
            <person name="Cho S.-J."/>
            <person name="Edsinger-Gonzales E."/>
            <person name="Havlak P."/>
            <person name="Kuo D.-H."/>
            <person name="Larsson T."/>
            <person name="Lv J."/>
            <person name="Arendt D."/>
            <person name="Savage R."/>
            <person name="Osoegawa K."/>
            <person name="de Jong P."/>
            <person name="Lindberg D.R."/>
            <person name="Seaver E.C."/>
            <person name="Weisblat D.A."/>
            <person name="Putnam N.H."/>
            <person name="Grigoriev I.V."/>
            <person name="Rokhsar D.S."/>
        </authorList>
    </citation>
    <scope>NUCLEOTIDE SEQUENCE</scope>
</reference>
<dbReference type="Pfam" id="PF08238">
    <property type="entry name" value="Sel1"/>
    <property type="match status" value="5"/>
</dbReference>
<dbReference type="KEGG" id="hro:HELRODRAFT_189377"/>
<dbReference type="RefSeq" id="XP_009027323.1">
    <property type="nucleotide sequence ID" value="XM_009029075.1"/>
</dbReference>
<reference evidence="2 4" key="2">
    <citation type="journal article" date="2013" name="Nature">
        <title>Insights into bilaterian evolution from three spiralian genomes.</title>
        <authorList>
            <person name="Simakov O."/>
            <person name="Marletaz F."/>
            <person name="Cho S.J."/>
            <person name="Edsinger-Gonzales E."/>
            <person name="Havlak P."/>
            <person name="Hellsten U."/>
            <person name="Kuo D.H."/>
            <person name="Larsson T."/>
            <person name="Lv J."/>
            <person name="Arendt D."/>
            <person name="Savage R."/>
            <person name="Osoegawa K."/>
            <person name="de Jong P."/>
            <person name="Grimwood J."/>
            <person name="Chapman J.A."/>
            <person name="Shapiro H."/>
            <person name="Aerts A."/>
            <person name="Otillar R.P."/>
            <person name="Terry A.Y."/>
            <person name="Boore J.L."/>
            <person name="Grigoriev I.V."/>
            <person name="Lindberg D.R."/>
            <person name="Seaver E.C."/>
            <person name="Weisblat D.A."/>
            <person name="Putnam N.H."/>
            <person name="Rokhsar D.S."/>
        </authorList>
    </citation>
    <scope>NUCLEOTIDE SEQUENCE</scope>
</reference>
<dbReference type="EnsemblMetazoa" id="HelroT189377">
    <property type="protein sequence ID" value="HelroP189377"/>
    <property type="gene ID" value="HelroG189377"/>
</dbReference>
<dbReference type="InParanoid" id="T1FR03"/>
<dbReference type="eggNOG" id="KOG1550">
    <property type="taxonomic scope" value="Eukaryota"/>
</dbReference>
<dbReference type="Gene3D" id="1.25.40.10">
    <property type="entry name" value="Tetratricopeptide repeat domain"/>
    <property type="match status" value="2"/>
</dbReference>
<evidence type="ECO:0000313" key="4">
    <source>
        <dbReference type="Proteomes" id="UP000015101"/>
    </source>
</evidence>
<dbReference type="STRING" id="6412.T1FR03"/>
<dbReference type="CTD" id="20211250"/>
<protein>
    <submittedName>
        <fullName evidence="2 3">Uncharacterized protein</fullName>
    </submittedName>
</protein>
<organism evidence="3 4">
    <name type="scientific">Helobdella robusta</name>
    <name type="common">Californian leech</name>
    <dbReference type="NCBI Taxonomy" id="6412"/>
    <lineage>
        <taxon>Eukaryota</taxon>
        <taxon>Metazoa</taxon>
        <taxon>Spiralia</taxon>
        <taxon>Lophotrochozoa</taxon>
        <taxon>Annelida</taxon>
        <taxon>Clitellata</taxon>
        <taxon>Hirudinea</taxon>
        <taxon>Rhynchobdellida</taxon>
        <taxon>Glossiphoniidae</taxon>
        <taxon>Helobdella</taxon>
    </lineage>
</organism>
<accession>T1FR03</accession>
<dbReference type="PANTHER" id="PTHR44444:SF6">
    <property type="entry name" value="LAMININ G DOMAIN-CONTAINING PROTEIN"/>
    <property type="match status" value="1"/>
</dbReference>